<evidence type="ECO:0000313" key="2">
    <source>
        <dbReference type="Proteomes" id="UP000198324"/>
    </source>
</evidence>
<accession>A0A239AVE2</accession>
<dbReference type="AlphaFoldDB" id="A0A239AVE2"/>
<sequence>MAEKQDKYIVFKMDEVVYLSENNPDFEEAWEKIEDHIKALREFQKKPPIEANKYIICNQDEPYAEKVMQAILEGEDAKGMAQGTGA</sequence>
<dbReference type="EMBL" id="FZOC01000004">
    <property type="protein sequence ID" value="SNR99685.1"/>
    <property type="molecule type" value="Genomic_DNA"/>
</dbReference>
<gene>
    <name evidence="1" type="ORF">SAMN04488503_2252</name>
</gene>
<dbReference type="OrthoDB" id="2895230at2"/>
<dbReference type="Proteomes" id="UP000198324">
    <property type="component" value="Unassembled WGS sequence"/>
</dbReference>
<reference evidence="1 2" key="1">
    <citation type="submission" date="2017-06" db="EMBL/GenBank/DDBJ databases">
        <authorList>
            <person name="Kim H.J."/>
            <person name="Triplett B.A."/>
        </authorList>
    </citation>
    <scope>NUCLEOTIDE SEQUENCE [LARGE SCALE GENOMIC DNA]</scope>
    <source>
        <strain evidence="1 2">DSM 13116</strain>
    </source>
</reference>
<organism evidence="1 2">
    <name type="scientific">Humidesulfovibrio mexicanus</name>
    <dbReference type="NCBI Taxonomy" id="147047"/>
    <lineage>
        <taxon>Bacteria</taxon>
        <taxon>Pseudomonadati</taxon>
        <taxon>Thermodesulfobacteriota</taxon>
        <taxon>Desulfovibrionia</taxon>
        <taxon>Desulfovibrionales</taxon>
        <taxon>Desulfovibrionaceae</taxon>
        <taxon>Humidesulfovibrio</taxon>
    </lineage>
</organism>
<dbReference type="RefSeq" id="WP_089274457.1">
    <property type="nucleotide sequence ID" value="NZ_FZOC01000004.1"/>
</dbReference>
<keyword evidence="2" id="KW-1185">Reference proteome</keyword>
<protein>
    <submittedName>
        <fullName evidence="1">Uncharacterized protein</fullName>
    </submittedName>
</protein>
<name>A0A239AVE2_9BACT</name>
<proteinExistence type="predicted"/>
<evidence type="ECO:0000313" key="1">
    <source>
        <dbReference type="EMBL" id="SNR99685.1"/>
    </source>
</evidence>